<feature type="transmembrane region" description="Helical" evidence="2">
    <location>
        <begin position="95"/>
        <end position="116"/>
    </location>
</feature>
<sequence length="273" mass="27580">MNMYDALADYLGGALDGTPEEQAVAARIASDPAWRAAYEELLVADVAVRSDLSAFAAEPVELPADVAARISAALVAESGPVPAVVPPAARRRSRWALAGGAFAVTIVALGGVGLLLDQTSDDTSVTAGKAATQSDQRAAGPASPTGPSAAASSPEGAESDYGPPGTGVQTLASGRNYTAGQIKGLLAPGVDAQATYQHPPRKLDPLRERALFDACMKAVQAIHGGKPTKADYARYEGSPALVITLDGGDSATVIVGPACGTGGADEIYPTPSR</sequence>
<protein>
    <submittedName>
        <fullName evidence="3">Negative regulator of sigma E activity</fullName>
    </submittedName>
</protein>
<keyword evidence="4" id="KW-1185">Reference proteome</keyword>
<gene>
    <name evidence="3" type="ORF">IW245_005833</name>
</gene>
<feature type="compositionally biased region" description="Low complexity" evidence="1">
    <location>
        <begin position="138"/>
        <end position="156"/>
    </location>
</feature>
<accession>A0A8J7KLQ6</accession>
<keyword evidence="2" id="KW-0472">Membrane</keyword>
<reference evidence="3" key="1">
    <citation type="submission" date="2020-11" db="EMBL/GenBank/DDBJ databases">
        <title>Sequencing the genomes of 1000 actinobacteria strains.</title>
        <authorList>
            <person name="Klenk H.-P."/>
        </authorList>
    </citation>
    <scope>NUCLEOTIDE SEQUENCE</scope>
    <source>
        <strain evidence="3">DSM 45356</strain>
    </source>
</reference>
<keyword evidence="2" id="KW-1133">Transmembrane helix</keyword>
<dbReference type="RefSeq" id="WP_197006273.1">
    <property type="nucleotide sequence ID" value="NZ_BONS01000006.1"/>
</dbReference>
<dbReference type="AlphaFoldDB" id="A0A8J7KLQ6"/>
<evidence type="ECO:0000313" key="4">
    <source>
        <dbReference type="Proteomes" id="UP000622552"/>
    </source>
</evidence>
<evidence type="ECO:0000256" key="1">
    <source>
        <dbReference type="SAM" id="MobiDB-lite"/>
    </source>
</evidence>
<keyword evidence="2" id="KW-0812">Transmembrane</keyword>
<comment type="caution">
    <text evidence="3">The sequence shown here is derived from an EMBL/GenBank/DDBJ whole genome shotgun (WGS) entry which is preliminary data.</text>
</comment>
<feature type="region of interest" description="Disordered" evidence="1">
    <location>
        <begin position="126"/>
        <end position="172"/>
    </location>
</feature>
<feature type="compositionally biased region" description="Polar residues" evidence="1">
    <location>
        <begin position="126"/>
        <end position="136"/>
    </location>
</feature>
<dbReference type="Proteomes" id="UP000622552">
    <property type="component" value="Unassembled WGS sequence"/>
</dbReference>
<dbReference type="EMBL" id="JADOUF010000001">
    <property type="protein sequence ID" value="MBG6139639.1"/>
    <property type="molecule type" value="Genomic_DNA"/>
</dbReference>
<evidence type="ECO:0000256" key="2">
    <source>
        <dbReference type="SAM" id="Phobius"/>
    </source>
</evidence>
<evidence type="ECO:0000313" key="3">
    <source>
        <dbReference type="EMBL" id="MBG6139639.1"/>
    </source>
</evidence>
<name>A0A8J7KLQ6_9ACTN</name>
<organism evidence="3 4">
    <name type="scientific">Longispora fulva</name>
    <dbReference type="NCBI Taxonomy" id="619741"/>
    <lineage>
        <taxon>Bacteria</taxon>
        <taxon>Bacillati</taxon>
        <taxon>Actinomycetota</taxon>
        <taxon>Actinomycetes</taxon>
        <taxon>Micromonosporales</taxon>
        <taxon>Micromonosporaceae</taxon>
        <taxon>Longispora</taxon>
    </lineage>
</organism>
<proteinExistence type="predicted"/>